<proteinExistence type="predicted"/>
<dbReference type="InterPro" id="IPR023393">
    <property type="entry name" value="START-like_dom_sf"/>
</dbReference>
<dbReference type="EMBL" id="CAFBMK010000016">
    <property type="protein sequence ID" value="CAB4899644.1"/>
    <property type="molecule type" value="Genomic_DNA"/>
</dbReference>
<organism evidence="2">
    <name type="scientific">freshwater metagenome</name>
    <dbReference type="NCBI Taxonomy" id="449393"/>
    <lineage>
        <taxon>unclassified sequences</taxon>
        <taxon>metagenomes</taxon>
        <taxon>ecological metagenomes</taxon>
    </lineage>
</organism>
<gene>
    <name evidence="2" type="ORF">UFOPK3564_00494</name>
</gene>
<sequence>MAGIEETIDVDVSAGRAYEIWADFPGYTRFVKGVRRLRRDGDELHWEAKAGPKSVEWTARIVAEEPGSRLAWEAPEGPIDTDITFESLGPERTRVVFRERMHDSLPAEVTAALGAAGSRARDDLGRYRELAEGRDPDPLGSQD</sequence>
<name>A0A6J7FZN1_9ZZZZ</name>
<dbReference type="SUPFAM" id="SSF55961">
    <property type="entry name" value="Bet v1-like"/>
    <property type="match status" value="1"/>
</dbReference>
<protein>
    <submittedName>
        <fullName evidence="2">Unannotated protein</fullName>
    </submittedName>
</protein>
<reference evidence="2" key="1">
    <citation type="submission" date="2020-05" db="EMBL/GenBank/DDBJ databases">
        <authorList>
            <person name="Chiriac C."/>
            <person name="Salcher M."/>
            <person name="Ghai R."/>
            <person name="Kavagutti S V."/>
        </authorList>
    </citation>
    <scope>NUCLEOTIDE SEQUENCE</scope>
</reference>
<accession>A0A6J7FZN1</accession>
<dbReference type="AlphaFoldDB" id="A0A6J7FZN1"/>
<dbReference type="PANTHER" id="PTHR33824">
    <property type="entry name" value="POLYKETIDE CYCLASE/DEHYDRASE AND LIPID TRANSPORT SUPERFAMILY PROTEIN"/>
    <property type="match status" value="1"/>
</dbReference>
<feature type="domain" description="Coenzyme Q-binding protein COQ10 START" evidence="1">
    <location>
        <begin position="10"/>
        <end position="99"/>
    </location>
</feature>
<dbReference type="InterPro" id="IPR047137">
    <property type="entry name" value="ORF3"/>
</dbReference>
<evidence type="ECO:0000259" key="1">
    <source>
        <dbReference type="Pfam" id="PF03364"/>
    </source>
</evidence>
<evidence type="ECO:0000313" key="2">
    <source>
        <dbReference type="EMBL" id="CAB4899644.1"/>
    </source>
</evidence>
<dbReference type="InterPro" id="IPR005031">
    <property type="entry name" value="COQ10_START"/>
</dbReference>
<dbReference type="PANTHER" id="PTHR33824:SF7">
    <property type="entry name" value="POLYKETIDE CYCLASE_DEHYDRASE AND LIPID TRANSPORT SUPERFAMILY PROTEIN"/>
    <property type="match status" value="1"/>
</dbReference>
<dbReference type="Gene3D" id="3.30.530.20">
    <property type="match status" value="1"/>
</dbReference>
<dbReference type="Pfam" id="PF03364">
    <property type="entry name" value="Polyketide_cyc"/>
    <property type="match status" value="1"/>
</dbReference>